<dbReference type="GO" id="GO:0003700">
    <property type="term" value="F:DNA-binding transcription factor activity"/>
    <property type="evidence" value="ECO:0007669"/>
    <property type="project" value="TreeGrafter"/>
</dbReference>
<dbReference type="Gene3D" id="1.10.260.40">
    <property type="entry name" value="lambda repressor-like DNA-binding domains"/>
    <property type="match status" value="1"/>
</dbReference>
<dbReference type="GO" id="GO:0051213">
    <property type="term" value="F:dioxygenase activity"/>
    <property type="evidence" value="ECO:0007669"/>
    <property type="project" value="UniProtKB-KW"/>
</dbReference>
<dbReference type="EMBL" id="LGUP01000131">
    <property type="protein sequence ID" value="KOG26943.1"/>
    <property type="molecule type" value="Genomic_DNA"/>
</dbReference>
<keyword evidence="6" id="KW-0238">DNA-binding</keyword>
<dbReference type="InterPro" id="IPR001387">
    <property type="entry name" value="Cro/C1-type_HTH"/>
</dbReference>
<dbReference type="OrthoDB" id="9090296at2"/>
<dbReference type="CDD" id="cd20489">
    <property type="entry name" value="cupin_HppE-like_C"/>
    <property type="match status" value="1"/>
</dbReference>
<dbReference type="InterPro" id="IPR010982">
    <property type="entry name" value="Lambda_DNA-bd_dom_sf"/>
</dbReference>
<feature type="domain" description="HTH cro/C1-type" evidence="8">
    <location>
        <begin position="15"/>
        <end position="70"/>
    </location>
</feature>
<sequence>MSNTKTASTGFAELLKDRREQVKMDHAALASLLGETPETVAAWENGEGGELTLTQLGRIAHVLGTSIGALTPPAGNDLDDGVIIQMPDERPILKGVRDNVDYYVYNCLVRTKRAPSLVPLVVDVLTDNPDDAKFNSGHAGNEFLFVLEGEIHMKWGDKENPKEALLPTGASMFVEEHVPHAFTAAKGTGSAKLIAVNF</sequence>
<evidence type="ECO:0000256" key="3">
    <source>
        <dbReference type="ARBA" id="ARBA00022964"/>
    </source>
</evidence>
<gene>
    <name evidence="9" type="ORF">ADK34_15720</name>
</gene>
<dbReference type="GO" id="GO:0005829">
    <property type="term" value="C:cytosol"/>
    <property type="evidence" value="ECO:0007669"/>
    <property type="project" value="TreeGrafter"/>
</dbReference>
<dbReference type="AlphaFoldDB" id="A0A0L8KLT8"/>
<evidence type="ECO:0000313" key="9">
    <source>
        <dbReference type="EMBL" id="KOG26943.1"/>
    </source>
</evidence>
<dbReference type="GO" id="GO:0003677">
    <property type="term" value="F:DNA binding"/>
    <property type="evidence" value="ECO:0007669"/>
    <property type="project" value="UniProtKB-KW"/>
</dbReference>
<dbReference type="InterPro" id="IPR011051">
    <property type="entry name" value="RmlC_Cupin_sf"/>
</dbReference>
<dbReference type="Proteomes" id="UP000037023">
    <property type="component" value="Unassembled WGS sequence"/>
</dbReference>
<dbReference type="SMART" id="SM00530">
    <property type="entry name" value="HTH_XRE"/>
    <property type="match status" value="1"/>
</dbReference>
<dbReference type="PATRIC" id="fig|1938.6.peg.3400"/>
<dbReference type="FunFam" id="2.60.120.10:FF:000382">
    <property type="entry name" value="(S)-2-hydroxypropylphosphonic acid epoxidase"/>
    <property type="match status" value="1"/>
</dbReference>
<comment type="cofactor">
    <cofactor evidence="1">
        <name>Fe(2+)</name>
        <dbReference type="ChEBI" id="CHEBI:29033"/>
    </cofactor>
</comment>
<name>A0A0L8KLT8_STRVR</name>
<comment type="similarity">
    <text evidence="7">Belongs to the non-heme iron-dependent dioxygenase family.</text>
</comment>
<dbReference type="PROSITE" id="PS50943">
    <property type="entry name" value="HTH_CROC1"/>
    <property type="match status" value="1"/>
</dbReference>
<comment type="caution">
    <text evidence="9">The sequence shown here is derived from an EMBL/GenBank/DDBJ whole genome shotgun (WGS) entry which is preliminary data.</text>
</comment>
<evidence type="ECO:0000256" key="5">
    <source>
        <dbReference type="ARBA" id="ARBA00023004"/>
    </source>
</evidence>
<dbReference type="InterPro" id="IPR050807">
    <property type="entry name" value="TransReg_Diox_bact_type"/>
</dbReference>
<evidence type="ECO:0000259" key="8">
    <source>
        <dbReference type="PROSITE" id="PS50943"/>
    </source>
</evidence>
<dbReference type="SUPFAM" id="SSF51182">
    <property type="entry name" value="RmlC-like cupins"/>
    <property type="match status" value="1"/>
</dbReference>
<keyword evidence="5" id="KW-0408">Iron</keyword>
<evidence type="ECO:0000313" key="10">
    <source>
        <dbReference type="Proteomes" id="UP000037023"/>
    </source>
</evidence>
<dbReference type="Pfam" id="PF07883">
    <property type="entry name" value="Cupin_2"/>
    <property type="match status" value="1"/>
</dbReference>
<dbReference type="PANTHER" id="PTHR46797">
    <property type="entry name" value="HTH-TYPE TRANSCRIPTIONAL REGULATOR"/>
    <property type="match status" value="1"/>
</dbReference>
<dbReference type="Pfam" id="PF01381">
    <property type="entry name" value="HTH_3"/>
    <property type="match status" value="1"/>
</dbReference>
<dbReference type="CDD" id="cd00093">
    <property type="entry name" value="HTH_XRE"/>
    <property type="match status" value="1"/>
</dbReference>
<accession>A0A0L8KLT8</accession>
<evidence type="ECO:0000256" key="2">
    <source>
        <dbReference type="ARBA" id="ARBA00022723"/>
    </source>
</evidence>
<reference evidence="9 10" key="1">
    <citation type="submission" date="2015-06" db="EMBL/GenBank/DDBJ databases">
        <authorList>
            <person name="Hoefler B.C."/>
            <person name="Straight P.D."/>
        </authorList>
    </citation>
    <scope>NUCLEOTIDE SEQUENCE [LARGE SCALE GENOMIC DNA]</scope>
    <source>
        <strain evidence="9 10">NRRL 3427</strain>
    </source>
</reference>
<dbReference type="RefSeq" id="WP_033205181.1">
    <property type="nucleotide sequence ID" value="NZ_LGUP01000131.1"/>
</dbReference>
<dbReference type="InterPro" id="IPR014710">
    <property type="entry name" value="RmlC-like_jellyroll"/>
</dbReference>
<evidence type="ECO:0000256" key="6">
    <source>
        <dbReference type="ARBA" id="ARBA00023125"/>
    </source>
</evidence>
<dbReference type="Gene3D" id="2.60.120.10">
    <property type="entry name" value="Jelly Rolls"/>
    <property type="match status" value="1"/>
</dbReference>
<protein>
    <submittedName>
        <fullName evidence="9">2-hydroxypropylphosphonic acid epoxidase</fullName>
    </submittedName>
</protein>
<evidence type="ECO:0000256" key="1">
    <source>
        <dbReference type="ARBA" id="ARBA00001954"/>
    </source>
</evidence>
<keyword evidence="3" id="KW-0223">Dioxygenase</keyword>
<dbReference type="SMR" id="A0A0L8KLT8"/>
<proteinExistence type="inferred from homology"/>
<evidence type="ECO:0000256" key="7">
    <source>
        <dbReference type="ARBA" id="ARBA00060883"/>
    </source>
</evidence>
<keyword evidence="2" id="KW-0479">Metal-binding</keyword>
<dbReference type="PANTHER" id="PTHR46797:SF1">
    <property type="entry name" value="METHYLPHOSPHONATE SYNTHASE"/>
    <property type="match status" value="1"/>
</dbReference>
<organism evidence="9 10">
    <name type="scientific">Streptomyces viridochromogenes</name>
    <dbReference type="NCBI Taxonomy" id="1938"/>
    <lineage>
        <taxon>Bacteria</taxon>
        <taxon>Bacillati</taxon>
        <taxon>Actinomycetota</taxon>
        <taxon>Actinomycetes</taxon>
        <taxon>Kitasatosporales</taxon>
        <taxon>Streptomycetaceae</taxon>
        <taxon>Streptomyces</taxon>
    </lineage>
</organism>
<dbReference type="SUPFAM" id="SSF47413">
    <property type="entry name" value="lambda repressor-like DNA-binding domains"/>
    <property type="match status" value="1"/>
</dbReference>
<dbReference type="InterPro" id="IPR013096">
    <property type="entry name" value="Cupin_2"/>
</dbReference>
<evidence type="ECO:0000256" key="4">
    <source>
        <dbReference type="ARBA" id="ARBA00023002"/>
    </source>
</evidence>
<keyword evidence="4" id="KW-0560">Oxidoreductase</keyword>
<dbReference type="GO" id="GO:0008198">
    <property type="term" value="F:ferrous iron binding"/>
    <property type="evidence" value="ECO:0007669"/>
    <property type="project" value="UniProtKB-ARBA"/>
</dbReference>